<keyword evidence="4 6" id="KW-1133">Transmembrane helix</keyword>
<evidence type="ECO:0000256" key="3">
    <source>
        <dbReference type="ARBA" id="ARBA00022692"/>
    </source>
</evidence>
<evidence type="ECO:0000313" key="8">
    <source>
        <dbReference type="Proteomes" id="UP000622687"/>
    </source>
</evidence>
<feature type="transmembrane region" description="Helical" evidence="6">
    <location>
        <begin position="38"/>
        <end position="63"/>
    </location>
</feature>
<organism evidence="7 8">
    <name type="scientific">Clostridium aciditolerans</name>
    <dbReference type="NCBI Taxonomy" id="339861"/>
    <lineage>
        <taxon>Bacteria</taxon>
        <taxon>Bacillati</taxon>
        <taxon>Bacillota</taxon>
        <taxon>Clostridia</taxon>
        <taxon>Eubacteriales</taxon>
        <taxon>Clostridiaceae</taxon>
        <taxon>Clostridium</taxon>
    </lineage>
</organism>
<dbReference type="EMBL" id="JAEEGB010000061">
    <property type="protein sequence ID" value="MBI6875805.1"/>
    <property type="molecule type" value="Genomic_DNA"/>
</dbReference>
<sequence>MLKYCIQGFLLGLAYVAPIGMQNIYVINTAVSKNKLRAYQVAFITSFFDISLALACFFGMGTLMEKSKIIRATVLFIGCIAVVYIGIQLIRSTPNAEKEVDVNKPLIEVIITCFMVTWINPQAIIDGSLLLGGFKASLPHAASTLFILGVCLASFFWFTSVATIVSIFKQSFNRKVLRIINIICGAVIIYYGLKLGYSFLQIII</sequence>
<dbReference type="RefSeq" id="WP_211145139.1">
    <property type="nucleotide sequence ID" value="NZ_JAEEGB010000061.1"/>
</dbReference>
<feature type="transmembrane region" description="Helical" evidence="6">
    <location>
        <begin position="107"/>
        <end position="125"/>
    </location>
</feature>
<gene>
    <name evidence="7" type="ORF">I6U51_24405</name>
</gene>
<dbReference type="PANTHER" id="PTHR30086:SF20">
    <property type="entry name" value="ARGININE EXPORTER PROTEIN ARGO-RELATED"/>
    <property type="match status" value="1"/>
</dbReference>
<dbReference type="GO" id="GO:0005886">
    <property type="term" value="C:plasma membrane"/>
    <property type="evidence" value="ECO:0007669"/>
    <property type="project" value="UniProtKB-SubCell"/>
</dbReference>
<evidence type="ECO:0000256" key="1">
    <source>
        <dbReference type="ARBA" id="ARBA00004651"/>
    </source>
</evidence>
<evidence type="ECO:0000256" key="5">
    <source>
        <dbReference type="ARBA" id="ARBA00023136"/>
    </source>
</evidence>
<proteinExistence type="predicted"/>
<evidence type="ECO:0000256" key="6">
    <source>
        <dbReference type="SAM" id="Phobius"/>
    </source>
</evidence>
<name>A0A934M665_9CLOT</name>
<comment type="caution">
    <text evidence="7">The sequence shown here is derived from an EMBL/GenBank/DDBJ whole genome shotgun (WGS) entry which is preliminary data.</text>
</comment>
<dbReference type="InterPro" id="IPR001123">
    <property type="entry name" value="LeuE-type"/>
</dbReference>
<keyword evidence="8" id="KW-1185">Reference proteome</keyword>
<reference evidence="7" key="1">
    <citation type="submission" date="2020-12" db="EMBL/GenBank/DDBJ databases">
        <title>Clostridium thailandense sp. nov., a novel acetogenic bacterium isolated from peat land soil in Thailand.</title>
        <authorList>
            <person name="Chaikitkaew S."/>
            <person name="Birkeland N.K."/>
        </authorList>
    </citation>
    <scope>NUCLEOTIDE SEQUENCE</scope>
    <source>
        <strain evidence="7">DSM 17425</strain>
    </source>
</reference>
<keyword evidence="2" id="KW-1003">Cell membrane</keyword>
<protein>
    <submittedName>
        <fullName evidence="7">LysE family transporter</fullName>
    </submittedName>
</protein>
<evidence type="ECO:0000313" key="7">
    <source>
        <dbReference type="EMBL" id="MBI6875805.1"/>
    </source>
</evidence>
<feature type="transmembrane region" description="Helical" evidence="6">
    <location>
        <begin position="69"/>
        <end position="87"/>
    </location>
</feature>
<feature type="transmembrane region" description="Helical" evidence="6">
    <location>
        <begin position="145"/>
        <end position="168"/>
    </location>
</feature>
<dbReference type="AlphaFoldDB" id="A0A934M665"/>
<evidence type="ECO:0000256" key="2">
    <source>
        <dbReference type="ARBA" id="ARBA00022475"/>
    </source>
</evidence>
<keyword evidence="3 6" id="KW-0812">Transmembrane</keyword>
<dbReference type="GO" id="GO:0015171">
    <property type="term" value="F:amino acid transmembrane transporter activity"/>
    <property type="evidence" value="ECO:0007669"/>
    <property type="project" value="TreeGrafter"/>
</dbReference>
<dbReference type="Proteomes" id="UP000622687">
    <property type="component" value="Unassembled WGS sequence"/>
</dbReference>
<comment type="subcellular location">
    <subcellularLocation>
        <location evidence="1">Cell membrane</location>
        <topology evidence="1">Multi-pass membrane protein</topology>
    </subcellularLocation>
</comment>
<dbReference type="PANTHER" id="PTHR30086">
    <property type="entry name" value="ARGININE EXPORTER PROTEIN ARGO"/>
    <property type="match status" value="1"/>
</dbReference>
<feature type="transmembrane region" description="Helical" evidence="6">
    <location>
        <begin position="175"/>
        <end position="193"/>
    </location>
</feature>
<feature type="transmembrane region" description="Helical" evidence="6">
    <location>
        <begin position="6"/>
        <end position="26"/>
    </location>
</feature>
<dbReference type="Pfam" id="PF01810">
    <property type="entry name" value="LysE"/>
    <property type="match status" value="1"/>
</dbReference>
<accession>A0A934M665</accession>
<evidence type="ECO:0000256" key="4">
    <source>
        <dbReference type="ARBA" id="ARBA00022989"/>
    </source>
</evidence>
<keyword evidence="5 6" id="KW-0472">Membrane</keyword>